<organism evidence="5 6">
    <name type="scientific">Glutinoglossum americanum</name>
    <dbReference type="NCBI Taxonomy" id="1670608"/>
    <lineage>
        <taxon>Eukaryota</taxon>
        <taxon>Fungi</taxon>
        <taxon>Dikarya</taxon>
        <taxon>Ascomycota</taxon>
        <taxon>Pezizomycotina</taxon>
        <taxon>Geoglossomycetes</taxon>
        <taxon>Geoglossales</taxon>
        <taxon>Geoglossaceae</taxon>
        <taxon>Glutinoglossum</taxon>
    </lineage>
</organism>
<evidence type="ECO:0000256" key="2">
    <source>
        <dbReference type="ARBA" id="ARBA00022676"/>
    </source>
</evidence>
<dbReference type="GO" id="GO:0000026">
    <property type="term" value="F:alpha-1,2-mannosyltransferase activity"/>
    <property type="evidence" value="ECO:0007669"/>
    <property type="project" value="TreeGrafter"/>
</dbReference>
<reference evidence="5" key="1">
    <citation type="submission" date="2021-03" db="EMBL/GenBank/DDBJ databases">
        <title>Comparative genomics and phylogenomic investigation of the class Geoglossomycetes provide insights into ecological specialization and systematics.</title>
        <authorList>
            <person name="Melie T."/>
            <person name="Pirro S."/>
            <person name="Miller A.N."/>
            <person name="Quandt A."/>
        </authorList>
    </citation>
    <scope>NUCLEOTIDE SEQUENCE</scope>
    <source>
        <strain evidence="5">GBOQ0MN5Z8</strain>
    </source>
</reference>
<evidence type="ECO:0000256" key="1">
    <source>
        <dbReference type="ARBA" id="ARBA00007677"/>
    </source>
</evidence>
<feature type="transmembrane region" description="Helical" evidence="4">
    <location>
        <begin position="71"/>
        <end position="87"/>
    </location>
</feature>
<dbReference type="GO" id="GO:0006487">
    <property type="term" value="P:protein N-linked glycosylation"/>
    <property type="evidence" value="ECO:0007669"/>
    <property type="project" value="TreeGrafter"/>
</dbReference>
<evidence type="ECO:0000313" key="5">
    <source>
        <dbReference type="EMBL" id="KAH0537634.1"/>
    </source>
</evidence>
<protein>
    <submittedName>
        <fullName evidence="5">Uncharacterized protein</fullName>
    </submittedName>
</protein>
<dbReference type="SUPFAM" id="SSF53448">
    <property type="entry name" value="Nucleotide-diphospho-sugar transferases"/>
    <property type="match status" value="1"/>
</dbReference>
<dbReference type="GO" id="GO:0000032">
    <property type="term" value="P:cell wall mannoprotein biosynthetic process"/>
    <property type="evidence" value="ECO:0007669"/>
    <property type="project" value="TreeGrafter"/>
</dbReference>
<dbReference type="OrthoDB" id="202470at2759"/>
<dbReference type="Gene3D" id="3.90.550.10">
    <property type="entry name" value="Spore Coat Polysaccharide Biosynthesis Protein SpsA, Chain A"/>
    <property type="match status" value="1"/>
</dbReference>
<comment type="caution">
    <text evidence="5">The sequence shown here is derived from an EMBL/GenBank/DDBJ whole genome shotgun (WGS) entry which is preliminary data.</text>
</comment>
<comment type="similarity">
    <text evidence="1">Belongs to the glycosyltransferase 15 family.</text>
</comment>
<gene>
    <name evidence="5" type="ORF">FGG08_005585</name>
</gene>
<dbReference type="FunFam" id="3.90.550.10:FF:000051">
    <property type="entry name" value="Alpha-1,2-mannosyltransferase (Ktr4)"/>
    <property type="match status" value="1"/>
</dbReference>
<dbReference type="PANTHER" id="PTHR31121:SF7">
    <property type="entry name" value="MANNOSYLTRANSFERASE KTR4-RELATED"/>
    <property type="match status" value="1"/>
</dbReference>
<keyword evidence="4" id="KW-0812">Transmembrane</keyword>
<dbReference type="EMBL" id="JAGHQL010000136">
    <property type="protein sequence ID" value="KAH0537634.1"/>
    <property type="molecule type" value="Genomic_DNA"/>
</dbReference>
<dbReference type="InterPro" id="IPR029044">
    <property type="entry name" value="Nucleotide-diphossugar_trans"/>
</dbReference>
<keyword evidence="4" id="KW-1133">Transmembrane helix</keyword>
<dbReference type="AlphaFoldDB" id="A0A9P8HU88"/>
<keyword evidence="3" id="KW-0808">Transferase</keyword>
<dbReference type="GO" id="GO:0016020">
    <property type="term" value="C:membrane"/>
    <property type="evidence" value="ECO:0007669"/>
    <property type="project" value="InterPro"/>
</dbReference>
<proteinExistence type="inferred from homology"/>
<evidence type="ECO:0000313" key="6">
    <source>
        <dbReference type="Proteomes" id="UP000698800"/>
    </source>
</evidence>
<dbReference type="Pfam" id="PF01793">
    <property type="entry name" value="Glyco_transf_15"/>
    <property type="match status" value="1"/>
</dbReference>
<dbReference type="PANTHER" id="PTHR31121">
    <property type="entry name" value="ALPHA-1,2 MANNOSYLTRANSFERASE KTR1"/>
    <property type="match status" value="1"/>
</dbReference>
<dbReference type="Proteomes" id="UP000698800">
    <property type="component" value="Unassembled WGS sequence"/>
</dbReference>
<sequence>MAQRKRAGLITRRTHDRNVLLLNLSSRAPSPASSVSSSASSFWMPRGTLTSRYLSRLLPSYLRICITKRQFAVLTCLFLTAFVWFAPPRHTVATVPVDQLQLYPYIVPDKNERVHEKNPTLWLEKNSNNKHAISEQSLLPSFTHMTTAGRPRAALISLVRNSELGGISQSMRQLEYQWNRKYQYPWIFFNDEPFSDEFKAATQNLTSTKCYYELLPREHWSLPDWVDEGRFMNSLEYLGAIGVGKGWMISYRHMCRWNSGFFYKHPRLREFDWYWRVEPDVHFFCDIGYDVFRFMRDNNMKYGFNMNILDDARSFPSLWPRTRSFINAHPELIHPDADLDWLLDPHNGGDYNNCQFFSNFEIGSLQFFRGEANGKYFDWLDRGGGFYYERFGDAPIHTLSVAMFVPKEQIWYFGDIGYQHDINRHCPPNSSHRCICEPTPIDENFYKLVPLESPQKKPADSCIRQFLGGNWLKKNDGWNQEAERAFGGDGYHGYELNGLE</sequence>
<evidence type="ECO:0000256" key="4">
    <source>
        <dbReference type="SAM" id="Phobius"/>
    </source>
</evidence>
<dbReference type="GO" id="GO:0005794">
    <property type="term" value="C:Golgi apparatus"/>
    <property type="evidence" value="ECO:0007669"/>
    <property type="project" value="TreeGrafter"/>
</dbReference>
<keyword evidence="2" id="KW-0328">Glycosyltransferase</keyword>
<name>A0A9P8HU88_9PEZI</name>
<evidence type="ECO:0000256" key="3">
    <source>
        <dbReference type="ARBA" id="ARBA00022679"/>
    </source>
</evidence>
<accession>A0A9P8HU88</accession>
<dbReference type="InterPro" id="IPR002685">
    <property type="entry name" value="Glyco_trans_15"/>
</dbReference>
<keyword evidence="4" id="KW-0472">Membrane</keyword>
<keyword evidence="6" id="KW-1185">Reference proteome</keyword>
<dbReference type="GO" id="GO:0006493">
    <property type="term" value="P:protein O-linked glycosylation"/>
    <property type="evidence" value="ECO:0007669"/>
    <property type="project" value="TreeGrafter"/>
</dbReference>